<dbReference type="SUPFAM" id="SSF53850">
    <property type="entry name" value="Periplasmic binding protein-like II"/>
    <property type="match status" value="1"/>
</dbReference>
<feature type="signal peptide" evidence="5">
    <location>
        <begin position="1"/>
        <end position="22"/>
    </location>
</feature>
<dbReference type="PROSITE" id="PS01039">
    <property type="entry name" value="SBP_BACTERIAL_3"/>
    <property type="match status" value="1"/>
</dbReference>
<dbReference type="EMBL" id="CP021434">
    <property type="protein sequence ID" value="ARU59833.1"/>
    <property type="molecule type" value="Genomic_DNA"/>
</dbReference>
<feature type="chain" id="PRO_5038356166" evidence="5">
    <location>
        <begin position="23"/>
        <end position="258"/>
    </location>
</feature>
<dbReference type="KEGG" id="tum:CBW65_01275"/>
<dbReference type="CDD" id="cd13713">
    <property type="entry name" value="PBP2_Cystine_like_1"/>
    <property type="match status" value="1"/>
</dbReference>
<dbReference type="SMART" id="SM00062">
    <property type="entry name" value="PBPb"/>
    <property type="match status" value="1"/>
</dbReference>
<dbReference type="RefSeq" id="WP_232463419.1">
    <property type="nucleotide sequence ID" value="NZ_CP021434.1"/>
</dbReference>
<evidence type="ECO:0000259" key="6">
    <source>
        <dbReference type="SMART" id="SM00062"/>
    </source>
</evidence>
<dbReference type="AlphaFoldDB" id="A0A1Y0IK67"/>
<proteinExistence type="inferred from homology"/>
<evidence type="ECO:0000256" key="2">
    <source>
        <dbReference type="ARBA" id="ARBA00010333"/>
    </source>
</evidence>
<dbReference type="Pfam" id="PF00497">
    <property type="entry name" value="SBP_bac_3"/>
    <property type="match status" value="1"/>
</dbReference>
<comment type="subcellular location">
    <subcellularLocation>
        <location evidence="1">Cell envelope</location>
    </subcellularLocation>
</comment>
<dbReference type="InterPro" id="IPR018313">
    <property type="entry name" value="SBP_3_CS"/>
</dbReference>
<dbReference type="InterPro" id="IPR001638">
    <property type="entry name" value="Solute-binding_3/MltF_N"/>
</dbReference>
<feature type="domain" description="Solute-binding protein family 3/N-terminal" evidence="6">
    <location>
        <begin position="36"/>
        <end position="255"/>
    </location>
</feature>
<evidence type="ECO:0000313" key="7">
    <source>
        <dbReference type="EMBL" id="ARU59833.1"/>
    </source>
</evidence>
<evidence type="ECO:0000256" key="5">
    <source>
        <dbReference type="SAM" id="SignalP"/>
    </source>
</evidence>
<evidence type="ECO:0000256" key="1">
    <source>
        <dbReference type="ARBA" id="ARBA00004196"/>
    </source>
</evidence>
<protein>
    <submittedName>
        <fullName evidence="7">ABC transporter substrate-binding protein</fullName>
    </submittedName>
</protein>
<keyword evidence="3 5" id="KW-0732">Signal</keyword>
<evidence type="ECO:0000256" key="4">
    <source>
        <dbReference type="RuleBase" id="RU003744"/>
    </source>
</evidence>
<evidence type="ECO:0000256" key="3">
    <source>
        <dbReference type="ARBA" id="ARBA00022729"/>
    </source>
</evidence>
<accession>A0A1Y0IK67</accession>
<keyword evidence="8" id="KW-1185">Reference proteome</keyword>
<dbReference type="PANTHER" id="PTHR35936:SF34">
    <property type="entry name" value="ABC TRANSPORTER EXTRACELLULAR-BINDING PROTEIN YCKB-RELATED"/>
    <property type="match status" value="1"/>
</dbReference>
<dbReference type="PROSITE" id="PS51257">
    <property type="entry name" value="PROKAR_LIPOPROTEIN"/>
    <property type="match status" value="1"/>
</dbReference>
<reference evidence="8" key="1">
    <citation type="submission" date="2017-05" db="EMBL/GenBank/DDBJ databases">
        <authorList>
            <person name="Sung H."/>
        </authorList>
    </citation>
    <scope>NUCLEOTIDE SEQUENCE [LARGE SCALE GENOMIC DNA]</scope>
    <source>
        <strain evidence="8">AR23208</strain>
    </source>
</reference>
<evidence type="ECO:0000313" key="8">
    <source>
        <dbReference type="Proteomes" id="UP000195437"/>
    </source>
</evidence>
<comment type="similarity">
    <text evidence="2 4">Belongs to the bacterial solute-binding protein 3 family.</text>
</comment>
<gene>
    <name evidence="7" type="ORF">CBW65_01275</name>
</gene>
<dbReference type="Gene3D" id="3.40.190.10">
    <property type="entry name" value="Periplasmic binding protein-like II"/>
    <property type="match status" value="2"/>
</dbReference>
<organism evidence="7 8">
    <name type="scientific">Tumebacillus avium</name>
    <dbReference type="NCBI Taxonomy" id="1903704"/>
    <lineage>
        <taxon>Bacteria</taxon>
        <taxon>Bacillati</taxon>
        <taxon>Bacillota</taxon>
        <taxon>Bacilli</taxon>
        <taxon>Bacillales</taxon>
        <taxon>Alicyclobacillaceae</taxon>
        <taxon>Tumebacillus</taxon>
    </lineage>
</organism>
<sequence>MFLRRSWPLMLSVMMAGGLVLTGCSEETGSKSGQPEWSFAMSGQYKPFNYYDEKTTELTGFDVEIGQALAKEMGVEPKPVATPWNGIISGLNAKKYDAILGSMGITEEREKEVDFSDPYYLSGAQLFVLPGSDIKSIDDVTKQTKIGVTISTTYEQEARKYTNSIASYDSDNKALRELADGRVDAVITDRLVGILSSQQMKIDVEAAGELLYAEKMGIAFRSDDDATREKVNQALKKIQADGTYLKISQKYFDRDISK</sequence>
<name>A0A1Y0IK67_9BACL</name>
<dbReference type="GO" id="GO:0030313">
    <property type="term" value="C:cell envelope"/>
    <property type="evidence" value="ECO:0007669"/>
    <property type="project" value="UniProtKB-SubCell"/>
</dbReference>
<dbReference type="PANTHER" id="PTHR35936">
    <property type="entry name" value="MEMBRANE-BOUND LYTIC MUREIN TRANSGLYCOSYLASE F"/>
    <property type="match status" value="1"/>
</dbReference>
<dbReference type="Proteomes" id="UP000195437">
    <property type="component" value="Chromosome"/>
</dbReference>